<evidence type="ECO:0000256" key="3">
    <source>
        <dbReference type="PIRSR" id="PIRSR600183-50"/>
    </source>
</evidence>
<dbReference type="PRINTS" id="PR01182">
    <property type="entry name" value="ORNDCRBXLASE"/>
</dbReference>
<dbReference type="Pfam" id="PF02784">
    <property type="entry name" value="Orn_Arg_deC_N"/>
    <property type="match status" value="1"/>
</dbReference>
<dbReference type="GO" id="GO:0008836">
    <property type="term" value="F:diaminopimelate decarboxylase activity"/>
    <property type="evidence" value="ECO:0007669"/>
    <property type="project" value="TreeGrafter"/>
</dbReference>
<feature type="domain" description="Orn/DAP/Arg decarboxylase 2 N-terminal" evidence="4">
    <location>
        <begin position="37"/>
        <end position="282"/>
    </location>
</feature>
<dbReference type="RefSeq" id="WP_079059876.1">
    <property type="nucleotide sequence ID" value="NZ_LLZJ01000412.1"/>
</dbReference>
<dbReference type="EMBL" id="LLZJ01000412">
    <property type="protein sequence ID" value="KUL44543.1"/>
    <property type="molecule type" value="Genomic_DNA"/>
</dbReference>
<protein>
    <recommendedName>
        <fullName evidence="4">Orn/DAP/Arg decarboxylase 2 N-terminal domain-containing protein</fullName>
    </recommendedName>
</protein>
<evidence type="ECO:0000313" key="6">
    <source>
        <dbReference type="Proteomes" id="UP000053413"/>
    </source>
</evidence>
<reference evidence="6" key="1">
    <citation type="submission" date="2015-10" db="EMBL/GenBank/DDBJ databases">
        <authorList>
            <person name="Ju K.-S."/>
            <person name="Doroghazi J.R."/>
            <person name="Metcalf W.W."/>
        </authorList>
    </citation>
    <scope>NUCLEOTIDE SEQUENCE [LARGE SCALE GENOMIC DNA]</scope>
    <source>
        <strain evidence="6">NRRL F-8817</strain>
    </source>
</reference>
<sequence>MSRPGYTVMPDLLSRIAQEYGTPAYVYELAAVSAAAAMLTADLPVPSGLMYSLKANPHPAVVGRLVTGGNGAEVSSPGELAAALDAGCSPEKIMYTGPGKDFQHLVGALTAGVRCFSVESLVDRDRLADACHMLGVHAEYLVRLNTPRGSARGALRMTGRPTAFGTDLANRQEIAALLRARGRVRPVGTHTFSATNVDEPAALLQEFRSALAAVRTVCGAAEFAPRLLALGGGFPAPMARPGALARHPDLAAGLKGELDTAFPGWRRGRPRILFESGRYLTATAGTLLTRILDVKASGGRTFVVLDAGVHVLGGMTGLGRLRAPSAQPFTVGGSGAGEETAVTLAGPLCTPLDVLNASARLVDPRPGQLLAVPNTGAYGPTASLLGFLSHTGPVEVVVEGARIHSARRLVISSEKVAPLV</sequence>
<evidence type="ECO:0000256" key="2">
    <source>
        <dbReference type="ARBA" id="ARBA00022898"/>
    </source>
</evidence>
<dbReference type="AlphaFoldDB" id="A0A0X3VID8"/>
<dbReference type="InterPro" id="IPR009006">
    <property type="entry name" value="Ala_racemase/Decarboxylase_C"/>
</dbReference>
<dbReference type="Gene3D" id="2.40.37.10">
    <property type="entry name" value="Lyase, Ornithine Decarboxylase, Chain A, domain 1"/>
    <property type="match status" value="1"/>
</dbReference>
<feature type="modified residue" description="N6-(pyridoxal phosphate)lysine" evidence="3">
    <location>
        <position position="54"/>
    </location>
</feature>
<organism evidence="5 6">
    <name type="scientific">Streptomyces violaceusniger</name>
    <dbReference type="NCBI Taxonomy" id="68280"/>
    <lineage>
        <taxon>Bacteria</taxon>
        <taxon>Bacillati</taxon>
        <taxon>Actinomycetota</taxon>
        <taxon>Actinomycetes</taxon>
        <taxon>Kitasatosporales</taxon>
        <taxon>Streptomycetaceae</taxon>
        <taxon>Streptomyces</taxon>
        <taxon>Streptomyces violaceusniger group</taxon>
    </lineage>
</organism>
<evidence type="ECO:0000313" key="5">
    <source>
        <dbReference type="EMBL" id="KUL44543.1"/>
    </source>
</evidence>
<keyword evidence="2 3" id="KW-0663">Pyridoxal phosphate</keyword>
<dbReference type="InterPro" id="IPR000183">
    <property type="entry name" value="Orn/DAP/Arg_de-COase"/>
</dbReference>
<dbReference type="InterPro" id="IPR029066">
    <property type="entry name" value="PLP-binding_barrel"/>
</dbReference>
<feature type="active site" description="Proton donor" evidence="3">
    <location>
        <position position="349"/>
    </location>
</feature>
<name>A0A0X3VID8_STRVO</name>
<dbReference type="GO" id="GO:0006596">
    <property type="term" value="P:polyamine biosynthetic process"/>
    <property type="evidence" value="ECO:0007669"/>
    <property type="project" value="InterPro"/>
</dbReference>
<dbReference type="InterPro" id="IPR022644">
    <property type="entry name" value="De-COase2_N"/>
</dbReference>
<dbReference type="PRINTS" id="PR01179">
    <property type="entry name" value="ODADCRBXLASE"/>
</dbReference>
<dbReference type="Gene3D" id="3.20.20.10">
    <property type="entry name" value="Alanine racemase"/>
    <property type="match status" value="1"/>
</dbReference>
<comment type="cofactor">
    <cofactor evidence="1 3">
        <name>pyridoxal 5'-phosphate</name>
        <dbReference type="ChEBI" id="CHEBI:597326"/>
    </cofactor>
</comment>
<gene>
    <name evidence="5" type="ORF">ADL28_40010</name>
</gene>
<dbReference type="PANTHER" id="PTHR43727:SF2">
    <property type="entry name" value="GROUP IV DECARBOXYLASE"/>
    <property type="match status" value="1"/>
</dbReference>
<dbReference type="GO" id="GO:0009089">
    <property type="term" value="P:lysine biosynthetic process via diaminopimelate"/>
    <property type="evidence" value="ECO:0007669"/>
    <property type="project" value="TreeGrafter"/>
</dbReference>
<dbReference type="SUPFAM" id="SSF50621">
    <property type="entry name" value="Alanine racemase C-terminal domain-like"/>
    <property type="match status" value="1"/>
</dbReference>
<proteinExistence type="predicted"/>
<dbReference type="InterPro" id="IPR002433">
    <property type="entry name" value="Orn_de-COase"/>
</dbReference>
<comment type="caution">
    <text evidence="5">The sequence shown here is derived from an EMBL/GenBank/DDBJ whole genome shotgun (WGS) entry which is preliminary data.</text>
</comment>
<dbReference type="SUPFAM" id="SSF51419">
    <property type="entry name" value="PLP-binding barrel"/>
    <property type="match status" value="1"/>
</dbReference>
<evidence type="ECO:0000256" key="1">
    <source>
        <dbReference type="ARBA" id="ARBA00001933"/>
    </source>
</evidence>
<dbReference type="PANTHER" id="PTHR43727">
    <property type="entry name" value="DIAMINOPIMELATE DECARBOXYLASE"/>
    <property type="match status" value="1"/>
</dbReference>
<dbReference type="Proteomes" id="UP000053413">
    <property type="component" value="Unassembled WGS sequence"/>
</dbReference>
<accession>A0A0X3VID8</accession>
<dbReference type="OrthoDB" id="9802241at2"/>
<evidence type="ECO:0000259" key="4">
    <source>
        <dbReference type="Pfam" id="PF02784"/>
    </source>
</evidence>